<accession>A0A4E0QJH0</accession>
<reference evidence="1 2" key="1">
    <citation type="journal article" date="2016" name="Front. Microbiol.">
        <title>Single-Cell (Meta-)Genomics of a Dimorphic Candidatus Thiomargarita nelsonii Reveals Genomic Plasticity.</title>
        <authorList>
            <person name="Flood B.E."/>
            <person name="Fliss P."/>
            <person name="Jones D.S."/>
            <person name="Dick G.J."/>
            <person name="Jain S."/>
            <person name="Kaster A.K."/>
            <person name="Winkel M."/>
            <person name="Mussmann M."/>
            <person name="Bailey J."/>
        </authorList>
    </citation>
    <scope>NUCLEOTIDE SEQUENCE [LARGE SCALE GENOMIC DNA]</scope>
    <source>
        <strain evidence="1">Hydrate Ridge</strain>
    </source>
</reference>
<gene>
    <name evidence="1" type="ORF">PN36_35075</name>
</gene>
<proteinExistence type="predicted"/>
<dbReference type="Proteomes" id="UP000030428">
    <property type="component" value="Unassembled WGS sequence"/>
</dbReference>
<sequence length="521" mass="60532">GKVSDTAHIDQLILSFRGLFQDPAFYAKAINAFVLRYNEKPKDGGGRMVEIEGLKLSEGSLASAYYSHNEKPEFRDALSEKARWVFEPAWQTLAKAINAFVLEYEKNPTPKQGGDRTIKVEGYEFSEKQLANAYRNHRKKSEFIKKLSEEARWGFEPFWKKSAQAINAFVKRYGEKPKQNSKRTIEIEGYEFSEGVLLNAYYSHNEKREFKDALSEEAKAAFTFKGESFWKKSAQAINAFVKRYGRRPQQRGKETIEIESYKFSEPSLANAYRHYYKDKEKPEFRKNLSAEAKEAFKAKPAWQTLAKAINAFVLRYNENPKPKQRGDRTIEIEGYEFKFSEGSLADAYRRYKEEREFKDALSAEAKEAFKAKPAWQTLAKAINAFVLKHEGKKPKQNSKRTIEIEGSEFSENQLASAYQSYKENPEFRKKLSAKARWAFKPFWKKSAQAINAFVLQYNRRPKRTGKETIEIEGSEFSELSLENSYQRNNEKPEFRKKLSEEAKKLFRSRSRGKISCKALTQ</sequence>
<dbReference type="EMBL" id="JSZA02000413">
    <property type="protein sequence ID" value="TGN99688.1"/>
    <property type="molecule type" value="Genomic_DNA"/>
</dbReference>
<evidence type="ECO:0000313" key="2">
    <source>
        <dbReference type="Proteomes" id="UP000030428"/>
    </source>
</evidence>
<name>A0A4E0QJH0_9GAMM</name>
<comment type="caution">
    <text evidence="1">The sequence shown here is derived from an EMBL/GenBank/DDBJ whole genome shotgun (WGS) entry which is preliminary data.</text>
</comment>
<keyword evidence="2" id="KW-1185">Reference proteome</keyword>
<evidence type="ECO:0000313" key="1">
    <source>
        <dbReference type="EMBL" id="TGN99688.1"/>
    </source>
</evidence>
<organism evidence="1 2">
    <name type="scientific">Candidatus Thiomargarita nelsonii</name>
    <dbReference type="NCBI Taxonomy" id="1003181"/>
    <lineage>
        <taxon>Bacteria</taxon>
        <taxon>Pseudomonadati</taxon>
        <taxon>Pseudomonadota</taxon>
        <taxon>Gammaproteobacteria</taxon>
        <taxon>Thiotrichales</taxon>
        <taxon>Thiotrichaceae</taxon>
        <taxon>Thiomargarita</taxon>
    </lineage>
</organism>
<feature type="non-terminal residue" evidence="1">
    <location>
        <position position="1"/>
    </location>
</feature>
<dbReference type="AlphaFoldDB" id="A0A4E0QJH0"/>
<protein>
    <submittedName>
        <fullName evidence="1">Uncharacterized protein</fullName>
    </submittedName>
</protein>